<dbReference type="EMBL" id="JACHID010000001">
    <property type="protein sequence ID" value="MBB5020929.1"/>
    <property type="molecule type" value="Genomic_DNA"/>
</dbReference>
<dbReference type="GO" id="GO:0000049">
    <property type="term" value="F:tRNA binding"/>
    <property type="evidence" value="ECO:0007669"/>
    <property type="project" value="UniProtKB-UniRule"/>
</dbReference>
<dbReference type="HAMAP" id="MF_00083">
    <property type="entry name" value="Pept_tRNA_hydro_bact"/>
    <property type="match status" value="1"/>
</dbReference>
<keyword evidence="8" id="KW-1185">Reference proteome</keyword>
<keyword evidence="3 6" id="KW-0378">Hydrolase</keyword>
<dbReference type="InterPro" id="IPR001328">
    <property type="entry name" value="Pept_tRNA_hydro"/>
</dbReference>
<reference evidence="7 8" key="1">
    <citation type="submission" date="2020-08" db="EMBL/GenBank/DDBJ databases">
        <title>Genomic Encyclopedia of Type Strains, Phase IV (KMG-IV): sequencing the most valuable type-strain genomes for metagenomic binning, comparative biology and taxonomic classification.</title>
        <authorList>
            <person name="Goeker M."/>
        </authorList>
    </citation>
    <scope>NUCLEOTIDE SEQUENCE [LARGE SCALE GENOMIC DNA]</scope>
    <source>
        <strain evidence="7 8">DSM 22071</strain>
    </source>
</reference>
<dbReference type="CDD" id="cd00462">
    <property type="entry name" value="PTH"/>
    <property type="match status" value="1"/>
</dbReference>
<keyword evidence="2 6" id="KW-0820">tRNA-binding</keyword>
<evidence type="ECO:0000256" key="4">
    <source>
        <dbReference type="ARBA" id="ARBA00022884"/>
    </source>
</evidence>
<keyword evidence="6" id="KW-0963">Cytoplasm</keyword>
<dbReference type="EC" id="3.1.1.29" evidence="1 6"/>
<comment type="subunit">
    <text evidence="6">Monomer.</text>
</comment>
<sequence>MKLLVGLGNPGPRYCNHRHNIGFMVIERLIQQWQAPAPRKKFNGLMTEVHRENQKVLLLMPQTFMNLSGDSVQQATQWFDLQMEDILVIQDDLDMPFGRFKLRVGGSPGGHNGIADITRKCSSDKYVRAKCGIGRPAPGQTVYQHVLSSFSTEELPELPDIITHVAKAADCWVQEGLAVAMNKFNGNVASI</sequence>
<evidence type="ECO:0000256" key="3">
    <source>
        <dbReference type="ARBA" id="ARBA00022801"/>
    </source>
</evidence>
<evidence type="ECO:0000256" key="5">
    <source>
        <dbReference type="ARBA" id="ARBA00050038"/>
    </source>
</evidence>
<comment type="catalytic activity">
    <reaction evidence="6">
        <text>an N-acyl-L-alpha-aminoacyl-tRNA + H2O = an N-acyl-L-amino acid + a tRNA + H(+)</text>
        <dbReference type="Rhea" id="RHEA:54448"/>
        <dbReference type="Rhea" id="RHEA-COMP:10123"/>
        <dbReference type="Rhea" id="RHEA-COMP:13883"/>
        <dbReference type="ChEBI" id="CHEBI:15377"/>
        <dbReference type="ChEBI" id="CHEBI:15378"/>
        <dbReference type="ChEBI" id="CHEBI:59874"/>
        <dbReference type="ChEBI" id="CHEBI:78442"/>
        <dbReference type="ChEBI" id="CHEBI:138191"/>
        <dbReference type="EC" id="3.1.1.29"/>
    </reaction>
</comment>
<dbReference type="NCBIfam" id="TIGR00447">
    <property type="entry name" value="pth"/>
    <property type="match status" value="1"/>
</dbReference>
<evidence type="ECO:0000256" key="6">
    <source>
        <dbReference type="HAMAP-Rule" id="MF_00083"/>
    </source>
</evidence>
<evidence type="ECO:0000313" key="8">
    <source>
        <dbReference type="Proteomes" id="UP000528322"/>
    </source>
</evidence>
<dbReference type="GO" id="GO:0004045">
    <property type="term" value="F:peptidyl-tRNA hydrolase activity"/>
    <property type="evidence" value="ECO:0007669"/>
    <property type="project" value="UniProtKB-UniRule"/>
</dbReference>
<dbReference type="FunFam" id="3.40.50.1470:FF:000001">
    <property type="entry name" value="Peptidyl-tRNA hydrolase"/>
    <property type="match status" value="1"/>
</dbReference>
<dbReference type="Proteomes" id="UP000528322">
    <property type="component" value="Unassembled WGS sequence"/>
</dbReference>
<feature type="site" description="Stabilizes the basic form of H active site to accept a proton" evidence="6">
    <location>
        <position position="91"/>
    </location>
</feature>
<keyword evidence="4 6" id="KW-0694">RNA-binding</keyword>
<proteinExistence type="inferred from homology"/>
<name>A0A7W7Y2P7_9BACT</name>
<dbReference type="AlphaFoldDB" id="A0A7W7Y2P7"/>
<dbReference type="Pfam" id="PF01195">
    <property type="entry name" value="Pept_tRNA_hydro"/>
    <property type="match status" value="1"/>
</dbReference>
<dbReference type="Gene3D" id="3.40.50.1470">
    <property type="entry name" value="Peptidyl-tRNA hydrolase"/>
    <property type="match status" value="1"/>
</dbReference>
<dbReference type="RefSeq" id="WP_183728611.1">
    <property type="nucleotide sequence ID" value="NZ_JACHID010000001.1"/>
</dbReference>
<protein>
    <recommendedName>
        <fullName evidence="5 6">Peptidyl-tRNA hydrolase</fullName>
        <shortName evidence="6">Pth</shortName>
        <ecNumber evidence="1 6">3.1.1.29</ecNumber>
    </recommendedName>
</protein>
<accession>A0A7W7Y2P7</accession>
<feature type="binding site" evidence="6">
    <location>
        <position position="66"/>
    </location>
    <ligand>
        <name>tRNA</name>
        <dbReference type="ChEBI" id="CHEBI:17843"/>
    </ligand>
</feature>
<feature type="binding site" evidence="6">
    <location>
        <position position="14"/>
    </location>
    <ligand>
        <name>tRNA</name>
        <dbReference type="ChEBI" id="CHEBI:17843"/>
    </ligand>
</feature>
<gene>
    <name evidence="6" type="primary">pth</name>
    <name evidence="7" type="ORF">HNR37_000232</name>
</gene>
<feature type="active site" description="Proton acceptor" evidence="6">
    <location>
        <position position="19"/>
    </location>
</feature>
<evidence type="ECO:0000256" key="1">
    <source>
        <dbReference type="ARBA" id="ARBA00013260"/>
    </source>
</evidence>
<organism evidence="7 8">
    <name type="scientific">Desulfurispira natronophila</name>
    <dbReference type="NCBI Taxonomy" id="682562"/>
    <lineage>
        <taxon>Bacteria</taxon>
        <taxon>Pseudomonadati</taxon>
        <taxon>Chrysiogenota</taxon>
        <taxon>Chrysiogenia</taxon>
        <taxon>Chrysiogenales</taxon>
        <taxon>Chrysiogenaceae</taxon>
        <taxon>Desulfurispira</taxon>
    </lineage>
</organism>
<comment type="subcellular location">
    <subcellularLocation>
        <location evidence="6">Cytoplasm</location>
    </subcellularLocation>
</comment>
<comment type="function">
    <text evidence="6">Hydrolyzes ribosome-free peptidyl-tRNAs (with 1 or more amino acids incorporated), which drop off the ribosome during protein synthesis, or as a result of ribosome stalling.</text>
</comment>
<comment type="function">
    <text evidence="6">Catalyzes the release of premature peptidyl moieties from peptidyl-tRNA molecules trapped in stalled 50S ribosomal subunits, and thus maintains levels of free tRNAs and 50S ribosomes.</text>
</comment>
<dbReference type="InterPro" id="IPR036416">
    <property type="entry name" value="Pept_tRNA_hydro_sf"/>
</dbReference>
<dbReference type="PANTHER" id="PTHR17224">
    <property type="entry name" value="PEPTIDYL-TRNA HYDROLASE"/>
    <property type="match status" value="1"/>
</dbReference>
<evidence type="ECO:0000313" key="7">
    <source>
        <dbReference type="EMBL" id="MBB5020929.1"/>
    </source>
</evidence>
<dbReference type="GO" id="GO:0005737">
    <property type="term" value="C:cytoplasm"/>
    <property type="evidence" value="ECO:0007669"/>
    <property type="project" value="UniProtKB-SubCell"/>
</dbReference>
<evidence type="ECO:0000256" key="2">
    <source>
        <dbReference type="ARBA" id="ARBA00022555"/>
    </source>
</evidence>
<dbReference type="SUPFAM" id="SSF53178">
    <property type="entry name" value="Peptidyl-tRNA hydrolase-like"/>
    <property type="match status" value="1"/>
</dbReference>
<feature type="binding site" evidence="6">
    <location>
        <position position="64"/>
    </location>
    <ligand>
        <name>tRNA</name>
        <dbReference type="ChEBI" id="CHEBI:17843"/>
    </ligand>
</feature>
<dbReference type="GO" id="GO:0072344">
    <property type="term" value="P:rescue of stalled ribosome"/>
    <property type="evidence" value="ECO:0007669"/>
    <property type="project" value="UniProtKB-UniRule"/>
</dbReference>
<dbReference type="GO" id="GO:0006515">
    <property type="term" value="P:protein quality control for misfolded or incompletely synthesized proteins"/>
    <property type="evidence" value="ECO:0007669"/>
    <property type="project" value="UniProtKB-UniRule"/>
</dbReference>
<comment type="similarity">
    <text evidence="6">Belongs to the PTH family.</text>
</comment>
<comment type="caution">
    <text evidence="7">The sequence shown here is derived from an EMBL/GenBank/DDBJ whole genome shotgun (WGS) entry which is preliminary data.</text>
</comment>
<feature type="binding site" evidence="6">
    <location>
        <position position="112"/>
    </location>
    <ligand>
        <name>tRNA</name>
        <dbReference type="ChEBI" id="CHEBI:17843"/>
    </ligand>
</feature>
<feature type="site" description="Discriminates between blocked and unblocked aminoacyl-tRNA" evidence="6">
    <location>
        <position position="9"/>
    </location>
</feature>
<dbReference type="PANTHER" id="PTHR17224:SF1">
    <property type="entry name" value="PEPTIDYL-TRNA HYDROLASE"/>
    <property type="match status" value="1"/>
</dbReference>